<dbReference type="Gene3D" id="3.30.420.10">
    <property type="entry name" value="Ribonuclease H-like superfamily/Ribonuclease H"/>
    <property type="match status" value="1"/>
</dbReference>
<proteinExistence type="predicted"/>
<dbReference type="AlphaFoldDB" id="A0A7X9X0G7"/>
<keyword evidence="3" id="KW-1185">Reference proteome</keyword>
<sequence length="322" mass="35816">MTKSISDDLRFRVIAAVDAGLSRRAAGGGRRAAAERFGVGTASAIRWVREWRETGSARAKPQGGDRRSQRIEAYRTAILMAVEDQVDITLVEIAAMLRTDHGAIFAASTIWRFLDRHAMTFKKTVHANEQERHDVAMRRQAWFDAQPDLDPEHLVFIDETGASTKMARVRGRAKRSARCRSPIPHGHWKTTTFTGALRLSGMTAPMVLDGPMTGEWFVAYVEQILVPTLRQGDVVILDNLPVHKSAADREAIEAAGAQMLFLPPYSPDFNPIEMAFSKLKAILRKAAARNVADLWDAIRDALPRFTPKVCANYFSAAGYEPE</sequence>
<accession>A0A7X9X0G7</accession>
<dbReference type="PANTHER" id="PTHR46564">
    <property type="entry name" value="TRANSPOSASE"/>
    <property type="match status" value="1"/>
</dbReference>
<dbReference type="Proteomes" id="UP000519023">
    <property type="component" value="Unassembled WGS sequence"/>
</dbReference>
<name>A0A7X9X0G7_9SPHN</name>
<dbReference type="EMBL" id="JABBFV010000055">
    <property type="protein sequence ID" value="NML13302.1"/>
    <property type="molecule type" value="Genomic_DNA"/>
</dbReference>
<dbReference type="NCBIfam" id="NF033545">
    <property type="entry name" value="transpos_IS630"/>
    <property type="match status" value="1"/>
</dbReference>
<dbReference type="InterPro" id="IPR038717">
    <property type="entry name" value="Tc1-like_DDE_dom"/>
</dbReference>
<evidence type="ECO:0000259" key="1">
    <source>
        <dbReference type="Pfam" id="PF13358"/>
    </source>
</evidence>
<comment type="caution">
    <text evidence="2">The sequence shown here is derived from an EMBL/GenBank/DDBJ whole genome shotgun (WGS) entry which is preliminary data.</text>
</comment>
<organism evidence="2 3">
    <name type="scientific">Sphingobium psychrophilum</name>
    <dbReference type="NCBI Taxonomy" id="2728834"/>
    <lineage>
        <taxon>Bacteria</taxon>
        <taxon>Pseudomonadati</taxon>
        <taxon>Pseudomonadota</taxon>
        <taxon>Alphaproteobacteria</taxon>
        <taxon>Sphingomonadales</taxon>
        <taxon>Sphingomonadaceae</taxon>
        <taxon>Sphingobium</taxon>
    </lineage>
</organism>
<dbReference type="Pfam" id="PF13358">
    <property type="entry name" value="DDE_3"/>
    <property type="match status" value="1"/>
</dbReference>
<evidence type="ECO:0000313" key="2">
    <source>
        <dbReference type="EMBL" id="NML13302.1"/>
    </source>
</evidence>
<evidence type="ECO:0000313" key="3">
    <source>
        <dbReference type="Proteomes" id="UP000519023"/>
    </source>
</evidence>
<dbReference type="SUPFAM" id="SSF46689">
    <property type="entry name" value="Homeodomain-like"/>
    <property type="match status" value="1"/>
</dbReference>
<protein>
    <submittedName>
        <fullName evidence="2">IS630 family transposase</fullName>
    </submittedName>
</protein>
<gene>
    <name evidence="2" type="ORF">HHL08_24870</name>
</gene>
<reference evidence="2 3" key="1">
    <citation type="submission" date="2020-04" db="EMBL/GenBank/DDBJ databases">
        <title>Sphingobium sp. AR-3-1 isolated from Arctic soil.</title>
        <authorList>
            <person name="Dahal R.H."/>
            <person name="Chaudhary D.K."/>
        </authorList>
    </citation>
    <scope>NUCLEOTIDE SEQUENCE [LARGE SCALE GENOMIC DNA]</scope>
    <source>
        <strain evidence="2 3">AR-3-1</strain>
    </source>
</reference>
<dbReference type="InterPro" id="IPR047655">
    <property type="entry name" value="Transpos_IS630-like"/>
</dbReference>
<feature type="domain" description="Tc1-like transposase DDE" evidence="1">
    <location>
        <begin position="154"/>
        <end position="293"/>
    </location>
</feature>
<dbReference type="InterPro" id="IPR036397">
    <property type="entry name" value="RNaseH_sf"/>
</dbReference>
<dbReference type="GO" id="GO:0003676">
    <property type="term" value="F:nucleic acid binding"/>
    <property type="evidence" value="ECO:0007669"/>
    <property type="project" value="InterPro"/>
</dbReference>
<dbReference type="RefSeq" id="WP_169575551.1">
    <property type="nucleotide sequence ID" value="NZ_JABBFV010000055.1"/>
</dbReference>
<dbReference type="PANTHER" id="PTHR46564:SF1">
    <property type="entry name" value="TRANSPOSASE"/>
    <property type="match status" value="1"/>
</dbReference>
<dbReference type="InterPro" id="IPR009057">
    <property type="entry name" value="Homeodomain-like_sf"/>
</dbReference>